<reference evidence="1 2" key="1">
    <citation type="submission" date="2023-02" db="EMBL/GenBank/DDBJ databases">
        <authorList>
            <person name="Olszewska D."/>
        </authorList>
    </citation>
    <scope>NUCLEOTIDE SEQUENCE [LARGE SCALE GENOMIC DNA]</scope>
    <source>
        <strain evidence="1 2">FDU301</strain>
    </source>
</reference>
<sequence>MIARALACEPKLFIDDDPTTALDVTVIDQILELLKDIQVSY</sequence>
<dbReference type="AlphaFoldDB" id="A0ABD4X1W7"/>
<evidence type="ECO:0000313" key="1">
    <source>
        <dbReference type="EMBL" id="MDD9786540.1"/>
    </source>
</evidence>
<dbReference type="Proteomes" id="UP001213771">
    <property type="component" value="Unassembled WGS sequence"/>
</dbReference>
<comment type="caution">
    <text evidence="1">The sequence shown here is derived from an EMBL/GenBank/DDBJ whole genome shotgun (WGS) entry which is preliminary data.</text>
</comment>
<dbReference type="SUPFAM" id="SSF52540">
    <property type="entry name" value="P-loop containing nucleoside triphosphate hydrolases"/>
    <property type="match status" value="1"/>
</dbReference>
<accession>A0ABD4X1W7</accession>
<dbReference type="RefSeq" id="WP_274589456.1">
    <property type="nucleotide sequence ID" value="NZ_JARAOX010000229.1"/>
</dbReference>
<protein>
    <submittedName>
        <fullName evidence="1">Uncharacterized protein</fullName>
    </submittedName>
</protein>
<name>A0ABD4X1W7_PRIMG</name>
<gene>
    <name evidence="1" type="ORF">PVE99_29710</name>
</gene>
<dbReference type="Gene3D" id="3.40.50.300">
    <property type="entry name" value="P-loop containing nucleotide triphosphate hydrolases"/>
    <property type="match status" value="1"/>
</dbReference>
<proteinExistence type="predicted"/>
<evidence type="ECO:0000313" key="2">
    <source>
        <dbReference type="Proteomes" id="UP001213771"/>
    </source>
</evidence>
<dbReference type="InterPro" id="IPR027417">
    <property type="entry name" value="P-loop_NTPase"/>
</dbReference>
<dbReference type="EMBL" id="JARAOX010000229">
    <property type="protein sequence ID" value="MDD9786540.1"/>
    <property type="molecule type" value="Genomic_DNA"/>
</dbReference>
<organism evidence="1 2">
    <name type="scientific">Priestia megaterium</name>
    <name type="common">Bacillus megaterium</name>
    <dbReference type="NCBI Taxonomy" id="1404"/>
    <lineage>
        <taxon>Bacteria</taxon>
        <taxon>Bacillati</taxon>
        <taxon>Bacillota</taxon>
        <taxon>Bacilli</taxon>
        <taxon>Bacillales</taxon>
        <taxon>Bacillaceae</taxon>
        <taxon>Priestia</taxon>
    </lineage>
</organism>